<evidence type="ECO:0000313" key="5">
    <source>
        <dbReference type="EMBL" id="MDA1387589.1"/>
    </source>
</evidence>
<dbReference type="InterPro" id="IPR000792">
    <property type="entry name" value="Tscrpt_reg_LuxR_C"/>
</dbReference>
<proteinExistence type="predicted"/>
<evidence type="ECO:0000313" key="7">
    <source>
        <dbReference type="Proteomes" id="UP001145799"/>
    </source>
</evidence>
<evidence type="ECO:0000313" key="8">
    <source>
        <dbReference type="Proteomes" id="UP001183604"/>
    </source>
</evidence>
<dbReference type="PROSITE" id="PS50043">
    <property type="entry name" value="HTH_LUXR_2"/>
    <property type="match status" value="1"/>
</dbReference>
<reference evidence="6 8" key="2">
    <citation type="submission" date="2023-07" db="EMBL/GenBank/DDBJ databases">
        <title>Sequencing the genomes of 1000 actinobacteria strains.</title>
        <authorList>
            <person name="Klenk H.-P."/>
        </authorList>
    </citation>
    <scope>NUCLEOTIDE SEQUENCE [LARGE SCALE GENOMIC DNA]</scope>
    <source>
        <strain evidence="6 8">DSM 44724</strain>
    </source>
</reference>
<reference evidence="5" key="1">
    <citation type="submission" date="2022-12" db="EMBL/GenBank/DDBJ databases">
        <title>Gycomyces niveus sp.nov., a novel actinomycete isolated from soil in Shouguang.</title>
        <authorList>
            <person name="Yang X."/>
        </authorList>
    </citation>
    <scope>NUCLEOTIDE SEQUENCE</scope>
    <source>
        <strain evidence="5">DSM 44724</strain>
    </source>
</reference>
<dbReference type="Proteomes" id="UP001145799">
    <property type="component" value="Unassembled WGS sequence"/>
</dbReference>
<accession>A0A9X3PP71</accession>
<dbReference type="Gene3D" id="1.10.10.10">
    <property type="entry name" value="Winged helix-like DNA-binding domain superfamily/Winged helix DNA-binding domain"/>
    <property type="match status" value="1"/>
</dbReference>
<organism evidence="5 7">
    <name type="scientific">Glycomyces lechevalierae</name>
    <dbReference type="NCBI Taxonomy" id="256034"/>
    <lineage>
        <taxon>Bacteria</taxon>
        <taxon>Bacillati</taxon>
        <taxon>Actinomycetota</taxon>
        <taxon>Actinomycetes</taxon>
        <taxon>Glycomycetales</taxon>
        <taxon>Glycomycetaceae</taxon>
        <taxon>Glycomyces</taxon>
    </lineage>
</organism>
<dbReference type="InterPro" id="IPR016032">
    <property type="entry name" value="Sig_transdc_resp-reg_C-effctor"/>
</dbReference>
<dbReference type="RefSeq" id="WP_270124094.1">
    <property type="nucleotide sequence ID" value="NZ_BAAAOM010000002.1"/>
</dbReference>
<dbReference type="InterPro" id="IPR036388">
    <property type="entry name" value="WH-like_DNA-bd_sf"/>
</dbReference>
<dbReference type="SMART" id="SM00421">
    <property type="entry name" value="HTH_LUXR"/>
    <property type="match status" value="1"/>
</dbReference>
<dbReference type="PRINTS" id="PR00038">
    <property type="entry name" value="HTHLUXR"/>
</dbReference>
<dbReference type="EMBL" id="JAPZVQ010000017">
    <property type="protein sequence ID" value="MDA1387589.1"/>
    <property type="molecule type" value="Genomic_DNA"/>
</dbReference>
<dbReference type="AlphaFoldDB" id="A0A9X3PP71"/>
<keyword evidence="3" id="KW-0804">Transcription</keyword>
<comment type="caution">
    <text evidence="5">The sequence shown here is derived from an EMBL/GenBank/DDBJ whole genome shotgun (WGS) entry which is preliminary data.</text>
</comment>
<name>A0A9X3PP71_9ACTN</name>
<dbReference type="PANTHER" id="PTHR44688:SF16">
    <property type="entry name" value="DNA-BINDING TRANSCRIPTIONAL ACTIVATOR DEVR_DOSR"/>
    <property type="match status" value="1"/>
</dbReference>
<evidence type="ECO:0000259" key="4">
    <source>
        <dbReference type="PROSITE" id="PS50043"/>
    </source>
</evidence>
<keyword evidence="1" id="KW-0805">Transcription regulation</keyword>
<dbReference type="Proteomes" id="UP001183604">
    <property type="component" value="Unassembled WGS sequence"/>
</dbReference>
<dbReference type="EMBL" id="JAVDYD010000001">
    <property type="protein sequence ID" value="MDR7336645.1"/>
    <property type="molecule type" value="Genomic_DNA"/>
</dbReference>
<evidence type="ECO:0000313" key="6">
    <source>
        <dbReference type="EMBL" id="MDR7336645.1"/>
    </source>
</evidence>
<dbReference type="GO" id="GO:0003677">
    <property type="term" value="F:DNA binding"/>
    <property type="evidence" value="ECO:0007669"/>
    <property type="project" value="UniProtKB-KW"/>
</dbReference>
<evidence type="ECO:0000256" key="1">
    <source>
        <dbReference type="ARBA" id="ARBA00023015"/>
    </source>
</evidence>
<sequence length="80" mass="8976">MQIEPAHLDSTSYLTVRQRQVIACVAQGMSNTDIAAELFISLSTVERELRRARRTLRAANRAELVANAACRGLLTIHRNR</sequence>
<dbReference type="Pfam" id="PF00196">
    <property type="entry name" value="GerE"/>
    <property type="match status" value="1"/>
</dbReference>
<dbReference type="PANTHER" id="PTHR44688">
    <property type="entry name" value="DNA-BINDING TRANSCRIPTIONAL ACTIVATOR DEVR_DOSR"/>
    <property type="match status" value="1"/>
</dbReference>
<dbReference type="GO" id="GO:0006355">
    <property type="term" value="P:regulation of DNA-templated transcription"/>
    <property type="evidence" value="ECO:0007669"/>
    <property type="project" value="InterPro"/>
</dbReference>
<evidence type="ECO:0000256" key="2">
    <source>
        <dbReference type="ARBA" id="ARBA00023125"/>
    </source>
</evidence>
<evidence type="ECO:0000256" key="3">
    <source>
        <dbReference type="ARBA" id="ARBA00023163"/>
    </source>
</evidence>
<keyword evidence="8" id="KW-1185">Reference proteome</keyword>
<protein>
    <submittedName>
        <fullName evidence="6">DNA-binding NarL/FixJ family response regulator</fullName>
    </submittedName>
    <submittedName>
        <fullName evidence="5">Helix-turn-helix transcriptional regulator</fullName>
    </submittedName>
</protein>
<dbReference type="SUPFAM" id="SSF46894">
    <property type="entry name" value="C-terminal effector domain of the bipartite response regulators"/>
    <property type="match status" value="1"/>
</dbReference>
<gene>
    <name evidence="6" type="ORF">J2S69_000364</name>
    <name evidence="5" type="ORF">O2L01_21525</name>
</gene>
<feature type="domain" description="HTH luxR-type" evidence="4">
    <location>
        <begin position="7"/>
        <end position="72"/>
    </location>
</feature>
<keyword evidence="2 6" id="KW-0238">DNA-binding</keyword>